<dbReference type="RefSeq" id="WP_169602251.1">
    <property type="nucleotide sequence ID" value="NZ_CP046565.1"/>
</dbReference>
<evidence type="ECO:0000256" key="1">
    <source>
        <dbReference type="ARBA" id="ARBA00022670"/>
    </source>
</evidence>
<keyword evidence="3 6" id="KW-0378">Hydrolase</keyword>
<dbReference type="PANTHER" id="PTHR22726:SF24">
    <property type="entry name" value="M48 FAMILY METALLOPEPTIDASE"/>
    <property type="match status" value="1"/>
</dbReference>
<keyword evidence="8" id="KW-0732">Signal</keyword>
<evidence type="ECO:0000256" key="5">
    <source>
        <dbReference type="ARBA" id="ARBA00023049"/>
    </source>
</evidence>
<dbReference type="CDD" id="cd07331">
    <property type="entry name" value="M48C_Oma1_like"/>
    <property type="match status" value="1"/>
</dbReference>
<sequence length="265" mass="28243">MKKAAVPLLGIVMSACATSPLGRSQLMLLPESQMAMLGDQSFAAVKREMPTEPDRQANDYVLCVADAVTRDVGGSWEVVLFKQDSPNAFALPGGKIGVHTGMLRVARNQDQLATVLAHEVAHVLSRHANERLSQQVAVQQGLNAMQAMADPTSASGKTVMGLLGIGAQYGILMPYSRTQESEADLVGLDLMASAGFDPRQSIELWNNMASSGSGQPIEFLSTHPSHATRMQDLAKRMPHALDLQRQANAAGRQPQCDGLRKGGGG</sequence>
<feature type="signal peptide" evidence="8">
    <location>
        <begin position="1"/>
        <end position="17"/>
    </location>
</feature>
<dbReference type="Gene3D" id="3.30.2010.10">
    <property type="entry name" value="Metalloproteases ('zincins'), catalytic domain"/>
    <property type="match status" value="1"/>
</dbReference>
<gene>
    <name evidence="10" type="ORF">GNH96_03260</name>
</gene>
<dbReference type="GO" id="GO:0016020">
    <property type="term" value="C:membrane"/>
    <property type="evidence" value="ECO:0007669"/>
    <property type="project" value="TreeGrafter"/>
</dbReference>
<dbReference type="GO" id="GO:0051603">
    <property type="term" value="P:proteolysis involved in protein catabolic process"/>
    <property type="evidence" value="ECO:0007669"/>
    <property type="project" value="TreeGrafter"/>
</dbReference>
<evidence type="ECO:0000313" key="11">
    <source>
        <dbReference type="Proteomes" id="UP000503004"/>
    </source>
</evidence>
<evidence type="ECO:0000256" key="6">
    <source>
        <dbReference type="RuleBase" id="RU003983"/>
    </source>
</evidence>
<accession>A0A858Q5M5</accession>
<dbReference type="GO" id="GO:0004222">
    <property type="term" value="F:metalloendopeptidase activity"/>
    <property type="evidence" value="ECO:0007669"/>
    <property type="project" value="InterPro"/>
</dbReference>
<keyword evidence="4 6" id="KW-0862">Zinc</keyword>
<proteinExistence type="inferred from homology"/>
<keyword evidence="2" id="KW-0479">Metal-binding</keyword>
<reference evidence="11" key="1">
    <citation type="submission" date="2019-12" db="EMBL/GenBank/DDBJ databases">
        <authorList>
            <person name="Awala S.I."/>
            <person name="Rhee S.K."/>
        </authorList>
    </citation>
    <scope>NUCLEOTIDE SEQUENCE [LARGE SCALE GENOMIC DNA]</scope>
    <source>
        <strain evidence="11">IM1</strain>
    </source>
</reference>
<evidence type="ECO:0000256" key="3">
    <source>
        <dbReference type="ARBA" id="ARBA00022801"/>
    </source>
</evidence>
<dbReference type="GO" id="GO:0046872">
    <property type="term" value="F:metal ion binding"/>
    <property type="evidence" value="ECO:0007669"/>
    <property type="project" value="UniProtKB-KW"/>
</dbReference>
<feature type="domain" description="Peptidase M48" evidence="9">
    <location>
        <begin position="62"/>
        <end position="236"/>
    </location>
</feature>
<evidence type="ECO:0000256" key="8">
    <source>
        <dbReference type="SAM" id="SignalP"/>
    </source>
</evidence>
<evidence type="ECO:0000256" key="7">
    <source>
        <dbReference type="SAM" id="MobiDB-lite"/>
    </source>
</evidence>
<dbReference type="PROSITE" id="PS51257">
    <property type="entry name" value="PROKAR_LIPOPROTEIN"/>
    <property type="match status" value="1"/>
</dbReference>
<dbReference type="PANTHER" id="PTHR22726">
    <property type="entry name" value="METALLOENDOPEPTIDASE OMA1"/>
    <property type="match status" value="1"/>
</dbReference>
<dbReference type="InterPro" id="IPR051156">
    <property type="entry name" value="Mito/Outer_Membr_Metalloprot"/>
</dbReference>
<dbReference type="KEGG" id="metu:GNH96_03260"/>
<keyword evidence="11" id="KW-1185">Reference proteome</keyword>
<dbReference type="InterPro" id="IPR001915">
    <property type="entry name" value="Peptidase_M48"/>
</dbReference>
<evidence type="ECO:0000259" key="9">
    <source>
        <dbReference type="Pfam" id="PF01435"/>
    </source>
</evidence>
<feature type="region of interest" description="Disordered" evidence="7">
    <location>
        <begin position="246"/>
        <end position="265"/>
    </location>
</feature>
<feature type="chain" id="PRO_5033062054" evidence="8">
    <location>
        <begin position="18"/>
        <end position="265"/>
    </location>
</feature>
<dbReference type="EMBL" id="CP046565">
    <property type="protein sequence ID" value="QJD29083.1"/>
    <property type="molecule type" value="Genomic_DNA"/>
</dbReference>
<organism evidence="10 11">
    <name type="scientific">Methylococcus geothermalis</name>
    <dbReference type="NCBI Taxonomy" id="2681310"/>
    <lineage>
        <taxon>Bacteria</taxon>
        <taxon>Pseudomonadati</taxon>
        <taxon>Pseudomonadota</taxon>
        <taxon>Gammaproteobacteria</taxon>
        <taxon>Methylococcales</taxon>
        <taxon>Methylococcaceae</taxon>
        <taxon>Methylococcus</taxon>
    </lineage>
</organism>
<keyword evidence="1 6" id="KW-0645">Protease</keyword>
<dbReference type="Pfam" id="PF01435">
    <property type="entry name" value="Peptidase_M48"/>
    <property type="match status" value="1"/>
</dbReference>
<protein>
    <submittedName>
        <fullName evidence="10">M48 family metalloprotease</fullName>
    </submittedName>
</protein>
<evidence type="ECO:0000256" key="2">
    <source>
        <dbReference type="ARBA" id="ARBA00022723"/>
    </source>
</evidence>
<evidence type="ECO:0000256" key="4">
    <source>
        <dbReference type="ARBA" id="ARBA00022833"/>
    </source>
</evidence>
<comment type="similarity">
    <text evidence="6">Belongs to the peptidase M48 family.</text>
</comment>
<dbReference type="AlphaFoldDB" id="A0A858Q5M5"/>
<keyword evidence="5 6" id="KW-0482">Metalloprotease</keyword>
<dbReference type="Proteomes" id="UP000503004">
    <property type="component" value="Chromosome"/>
</dbReference>
<comment type="cofactor">
    <cofactor evidence="6">
        <name>Zn(2+)</name>
        <dbReference type="ChEBI" id="CHEBI:29105"/>
    </cofactor>
    <text evidence="6">Binds 1 zinc ion per subunit.</text>
</comment>
<name>A0A858Q5M5_9GAMM</name>
<evidence type="ECO:0000313" key="10">
    <source>
        <dbReference type="EMBL" id="QJD29083.1"/>
    </source>
</evidence>